<organism evidence="2 3">
    <name type="scientific">Solea senegalensis</name>
    <name type="common">Senegalese sole</name>
    <dbReference type="NCBI Taxonomy" id="28829"/>
    <lineage>
        <taxon>Eukaryota</taxon>
        <taxon>Metazoa</taxon>
        <taxon>Chordata</taxon>
        <taxon>Craniata</taxon>
        <taxon>Vertebrata</taxon>
        <taxon>Euteleostomi</taxon>
        <taxon>Actinopterygii</taxon>
        <taxon>Neopterygii</taxon>
        <taxon>Teleostei</taxon>
        <taxon>Neoteleostei</taxon>
        <taxon>Acanthomorphata</taxon>
        <taxon>Carangaria</taxon>
        <taxon>Pleuronectiformes</taxon>
        <taxon>Pleuronectoidei</taxon>
        <taxon>Soleidae</taxon>
        <taxon>Solea</taxon>
    </lineage>
</organism>
<evidence type="ECO:0000313" key="2">
    <source>
        <dbReference type="EMBL" id="KAG7509843.1"/>
    </source>
</evidence>
<reference evidence="2 3" key="1">
    <citation type="journal article" date="2021" name="Sci. Rep.">
        <title>Chromosome anchoring in Senegalese sole (Solea senegalensis) reveals sex-associated markers and genome rearrangements in flatfish.</title>
        <authorList>
            <person name="Guerrero-Cozar I."/>
            <person name="Gomez-Garrido J."/>
            <person name="Berbel C."/>
            <person name="Martinez-Blanch J.F."/>
            <person name="Alioto T."/>
            <person name="Claros M.G."/>
            <person name="Gagnaire P.A."/>
            <person name="Manchado M."/>
        </authorList>
    </citation>
    <scope>NUCLEOTIDE SEQUENCE [LARGE SCALE GENOMIC DNA]</scope>
    <source>
        <strain evidence="2">Sse05_10M</strain>
    </source>
</reference>
<name>A0AAV6RWT1_SOLSE</name>
<dbReference type="Proteomes" id="UP000693946">
    <property type="component" value="Linkage Group LG16"/>
</dbReference>
<evidence type="ECO:0000256" key="1">
    <source>
        <dbReference type="SAM" id="MobiDB-lite"/>
    </source>
</evidence>
<dbReference type="AlphaFoldDB" id="A0AAV6RWT1"/>
<sequence length="94" mass="10752">MSPSREGQVQISPNKKCGERESFTLYLINEEQEKRHHGVFSGREKKGSHKNLELQERCKRTRTRSSEEGEGPGQVLLSLWKDVSSLRLSIPEDA</sequence>
<gene>
    <name evidence="2" type="ORF">JOB18_006662</name>
</gene>
<feature type="region of interest" description="Disordered" evidence="1">
    <location>
        <begin position="34"/>
        <end position="73"/>
    </location>
</feature>
<protein>
    <submittedName>
        <fullName evidence="2">Uncharacterized protein</fullName>
    </submittedName>
</protein>
<proteinExistence type="predicted"/>
<comment type="caution">
    <text evidence="2">The sequence shown here is derived from an EMBL/GenBank/DDBJ whole genome shotgun (WGS) entry which is preliminary data.</text>
</comment>
<keyword evidence="3" id="KW-1185">Reference proteome</keyword>
<feature type="compositionally biased region" description="Basic and acidic residues" evidence="1">
    <location>
        <begin position="42"/>
        <end position="58"/>
    </location>
</feature>
<dbReference type="EMBL" id="JAGKHQ010000008">
    <property type="protein sequence ID" value="KAG7509843.1"/>
    <property type="molecule type" value="Genomic_DNA"/>
</dbReference>
<accession>A0AAV6RWT1</accession>
<evidence type="ECO:0000313" key="3">
    <source>
        <dbReference type="Proteomes" id="UP000693946"/>
    </source>
</evidence>